<keyword evidence="2" id="KW-0564">Palmitate</keyword>
<keyword evidence="2" id="KW-0812">Transmembrane</keyword>
<dbReference type="GO" id="GO:0015562">
    <property type="term" value="F:efflux transmembrane transporter activity"/>
    <property type="evidence" value="ECO:0007669"/>
    <property type="project" value="InterPro"/>
</dbReference>
<organism evidence="3 4">
    <name type="scientific">Simkania negevensis (strain ATCC VR-1471 / DSM 27360 / Z)</name>
    <dbReference type="NCBI Taxonomy" id="331113"/>
    <lineage>
        <taxon>Bacteria</taxon>
        <taxon>Pseudomonadati</taxon>
        <taxon>Chlamydiota</taxon>
        <taxon>Chlamydiia</taxon>
        <taxon>Parachlamydiales</taxon>
        <taxon>Simkaniaceae</taxon>
        <taxon>Simkania</taxon>
    </lineage>
</organism>
<dbReference type="InterPro" id="IPR003423">
    <property type="entry name" value="OMP_efflux"/>
</dbReference>
<dbReference type="RefSeq" id="WP_013943007.1">
    <property type="nucleotide sequence ID" value="NC_015713.1"/>
</dbReference>
<dbReference type="KEGG" id="sng:SNE_A06630"/>
<evidence type="ECO:0000256" key="2">
    <source>
        <dbReference type="RuleBase" id="RU362097"/>
    </source>
</evidence>
<accession>F8L725</accession>
<keyword evidence="2" id="KW-0449">Lipoprotein</keyword>
<dbReference type="STRING" id="331113.SNE_A06630"/>
<dbReference type="NCBIfam" id="TIGR01845">
    <property type="entry name" value="outer_NodT"/>
    <property type="match status" value="1"/>
</dbReference>
<dbReference type="Gene3D" id="1.20.1600.10">
    <property type="entry name" value="Outer membrane efflux proteins (OEP)"/>
    <property type="match status" value="1"/>
</dbReference>
<evidence type="ECO:0000313" key="4">
    <source>
        <dbReference type="Proteomes" id="UP000000496"/>
    </source>
</evidence>
<dbReference type="Pfam" id="PF02321">
    <property type="entry name" value="OEP"/>
    <property type="match status" value="2"/>
</dbReference>
<sequence length="464" mass="53261">MKNSKIWIPFLVLLTGCAVGPNYHTPEIAMPMSYETHLSLSEEEEVQLRSWWTQFEDPMLNVLIHEAISQNLDLKIALEKINQVRAQYQIKAAELAPKLDMTVEERRSRISQNLFDSTFLGPPMQNFYKIGFDASWEIDIFGKRRREKESAFYEYEAERENARDIYITLLGDVAQSYIEIRSLQHQIQITKKQIFIQRELLDLTSNLFEAGLASEIDQKEVQALLESIRASLPPLEIALKQTIHGLATLLGKAPENFENEFVDETPIPLSSQEIPLGLPSDLLRRRPDIRKAERLLAAATANIGAAIADLFPRFSLIGDYGFQSNNSSNWLKAQSRTWSIGPSMNWPILYFGRIRENIRAQNSLQEQALLSYEQTILTALEDVENSLVAYYKEETRRSRLEKEVEAKHRAYELKRDLYLSGLADFQTFLQADQDLLNSENDLISSTQQLSTYLVSLYKALGGEW</sequence>
<comment type="subcellular location">
    <subcellularLocation>
        <location evidence="2">Cell membrane</location>
        <topology evidence="2">Lipid-anchor</topology>
    </subcellularLocation>
</comment>
<comment type="similarity">
    <text evidence="1 2">Belongs to the outer membrane factor (OMF) (TC 1.B.17) family.</text>
</comment>
<keyword evidence="4" id="KW-1185">Reference proteome</keyword>
<protein>
    <submittedName>
        <fullName evidence="3">Outer membrane protein</fullName>
    </submittedName>
</protein>
<dbReference type="Gene3D" id="2.20.200.10">
    <property type="entry name" value="Outer membrane efflux proteins (OEP)"/>
    <property type="match status" value="1"/>
</dbReference>
<dbReference type="OrthoDB" id="9770517at2"/>
<keyword evidence="2" id="KW-1134">Transmembrane beta strand</keyword>
<name>F8L725_SIMNZ</name>
<dbReference type="GO" id="GO:0005886">
    <property type="term" value="C:plasma membrane"/>
    <property type="evidence" value="ECO:0007669"/>
    <property type="project" value="UniProtKB-SubCell"/>
</dbReference>
<evidence type="ECO:0000256" key="1">
    <source>
        <dbReference type="ARBA" id="ARBA00007613"/>
    </source>
</evidence>
<dbReference type="AlphaFoldDB" id="F8L725"/>
<reference evidence="3 4" key="2">
    <citation type="journal article" date="2011" name="Mol. Biol. Evol.">
        <title>Unity in variety--the pan-genome of the Chlamydiae.</title>
        <authorList>
            <person name="Collingro A."/>
            <person name="Tischler P."/>
            <person name="Weinmaier T."/>
            <person name="Penz T."/>
            <person name="Heinz E."/>
            <person name="Brunham R.C."/>
            <person name="Read T.D."/>
            <person name="Bavoil P.M."/>
            <person name="Sachse K."/>
            <person name="Kahane S."/>
            <person name="Friedman M.G."/>
            <person name="Rattei T."/>
            <person name="Myers G.S."/>
            <person name="Horn M."/>
        </authorList>
    </citation>
    <scope>NUCLEOTIDE SEQUENCE [LARGE SCALE GENOMIC DNA]</scope>
    <source>
        <strain evidence="4">ATCC VR-1471 / Z</strain>
    </source>
</reference>
<dbReference type="PANTHER" id="PTHR30203">
    <property type="entry name" value="OUTER MEMBRANE CATION EFFLUX PROTEIN"/>
    <property type="match status" value="1"/>
</dbReference>
<dbReference type="SUPFAM" id="SSF56954">
    <property type="entry name" value="Outer membrane efflux proteins (OEP)"/>
    <property type="match status" value="1"/>
</dbReference>
<dbReference type="Proteomes" id="UP000000496">
    <property type="component" value="Chromosome gsn.131"/>
</dbReference>
<reference key="1">
    <citation type="journal article" date="2011" name="Mol. Biol. Evol.">
        <title>Unity in variety -- the pan-genome of the Chlamydiae.</title>
        <authorList>
            <person name="Collingro A."/>
            <person name="Tischler P."/>
            <person name="Weinmaier T."/>
            <person name="Penz T."/>
            <person name="Heinz E."/>
            <person name="Brunham R.C."/>
            <person name="Read T.D."/>
            <person name="Bavoil P.M."/>
            <person name="Sachse K."/>
            <person name="Kahane S."/>
            <person name="Friedman M.G."/>
            <person name="Rattei T."/>
            <person name="Myers G.S.A."/>
            <person name="Horn M."/>
        </authorList>
    </citation>
    <scope>NUCLEOTIDE SEQUENCE</scope>
    <source>
        <strain>Z</strain>
    </source>
</reference>
<dbReference type="EMBL" id="FR872582">
    <property type="protein sequence ID" value="CCB88540.1"/>
    <property type="molecule type" value="Genomic_DNA"/>
</dbReference>
<dbReference type="eggNOG" id="COG1538">
    <property type="taxonomic scope" value="Bacteria"/>
</dbReference>
<gene>
    <name evidence="3" type="ordered locus">SNE_A06630</name>
</gene>
<dbReference type="PROSITE" id="PS51257">
    <property type="entry name" value="PROKAR_LIPOPROTEIN"/>
    <property type="match status" value="1"/>
</dbReference>
<proteinExistence type="inferred from homology"/>
<keyword evidence="2" id="KW-0472">Membrane</keyword>
<dbReference type="PANTHER" id="PTHR30203:SF31">
    <property type="entry name" value="RND EFFLUX SYSTEM, OUTER MEMBRANE LIPOPROTEIN, NODT"/>
    <property type="match status" value="1"/>
</dbReference>
<dbReference type="HOGENOM" id="CLU_012817_13_0_0"/>
<evidence type="ECO:0000313" key="3">
    <source>
        <dbReference type="EMBL" id="CCB88540.1"/>
    </source>
</evidence>
<dbReference type="InterPro" id="IPR010131">
    <property type="entry name" value="MdtP/NodT-like"/>
</dbReference>